<dbReference type="RefSeq" id="XP_047783979.1">
    <property type="nucleotide sequence ID" value="XM_047917149.1"/>
</dbReference>
<organism evidence="4 5">
    <name type="scientific">Rhodofomes roseus</name>
    <dbReference type="NCBI Taxonomy" id="34475"/>
    <lineage>
        <taxon>Eukaryota</taxon>
        <taxon>Fungi</taxon>
        <taxon>Dikarya</taxon>
        <taxon>Basidiomycota</taxon>
        <taxon>Agaricomycotina</taxon>
        <taxon>Agaricomycetes</taxon>
        <taxon>Polyporales</taxon>
        <taxon>Rhodofomes</taxon>
    </lineage>
</organism>
<dbReference type="GeneID" id="71997881"/>
<accession>A0ABQ8KV24</accession>
<evidence type="ECO:0000313" key="4">
    <source>
        <dbReference type="EMBL" id="KAH9842932.1"/>
    </source>
</evidence>
<comment type="caution">
    <text evidence="4">The sequence shown here is derived from an EMBL/GenBank/DDBJ whole genome shotgun (WGS) entry which is preliminary data.</text>
</comment>
<name>A0ABQ8KV24_9APHY</name>
<comment type="similarity">
    <text evidence="1">Belongs to the TACO1 family.</text>
</comment>
<dbReference type="InterPro" id="IPR026564">
    <property type="entry name" value="Transcrip_reg_TACO1-like_dom3"/>
</dbReference>
<dbReference type="InterPro" id="IPR048300">
    <property type="entry name" value="TACO1_YebC-like_2nd/3rd_dom"/>
</dbReference>
<evidence type="ECO:0000256" key="1">
    <source>
        <dbReference type="ARBA" id="ARBA00008724"/>
    </source>
</evidence>
<dbReference type="HAMAP" id="MF_00693">
    <property type="entry name" value="Transcrip_reg_TACO1"/>
    <property type="match status" value="1"/>
</dbReference>
<dbReference type="Pfam" id="PF20772">
    <property type="entry name" value="TACO1_YebC_N"/>
    <property type="match status" value="1"/>
</dbReference>
<dbReference type="PANTHER" id="PTHR12532">
    <property type="entry name" value="TRANSLATIONAL ACTIVATOR OF CYTOCHROME C OXIDASE 1"/>
    <property type="match status" value="1"/>
</dbReference>
<dbReference type="InterPro" id="IPR002876">
    <property type="entry name" value="Transcrip_reg_TACO1-like"/>
</dbReference>
<dbReference type="InterPro" id="IPR017856">
    <property type="entry name" value="Integrase-like_N"/>
</dbReference>
<evidence type="ECO:0000259" key="3">
    <source>
        <dbReference type="Pfam" id="PF20772"/>
    </source>
</evidence>
<dbReference type="Proteomes" id="UP000814176">
    <property type="component" value="Unassembled WGS sequence"/>
</dbReference>
<proteinExistence type="inferred from homology"/>
<evidence type="ECO:0000313" key="5">
    <source>
        <dbReference type="Proteomes" id="UP000814176"/>
    </source>
</evidence>
<reference evidence="4 5" key="1">
    <citation type="journal article" date="2021" name="Environ. Microbiol.">
        <title>Gene family expansions and transcriptome signatures uncover fungal adaptations to wood decay.</title>
        <authorList>
            <person name="Hage H."/>
            <person name="Miyauchi S."/>
            <person name="Viragh M."/>
            <person name="Drula E."/>
            <person name="Min B."/>
            <person name="Chaduli D."/>
            <person name="Navarro D."/>
            <person name="Favel A."/>
            <person name="Norest M."/>
            <person name="Lesage-Meessen L."/>
            <person name="Balint B."/>
            <person name="Merenyi Z."/>
            <person name="de Eugenio L."/>
            <person name="Morin E."/>
            <person name="Martinez A.T."/>
            <person name="Baldrian P."/>
            <person name="Stursova M."/>
            <person name="Martinez M.J."/>
            <person name="Novotny C."/>
            <person name="Magnuson J.K."/>
            <person name="Spatafora J.W."/>
            <person name="Maurice S."/>
            <person name="Pangilinan J."/>
            <person name="Andreopoulos W."/>
            <person name="LaButti K."/>
            <person name="Hundley H."/>
            <person name="Na H."/>
            <person name="Kuo A."/>
            <person name="Barry K."/>
            <person name="Lipzen A."/>
            <person name="Henrissat B."/>
            <person name="Riley R."/>
            <person name="Ahrendt S."/>
            <person name="Nagy L.G."/>
            <person name="Grigoriev I.V."/>
            <person name="Martin F."/>
            <person name="Rosso M.N."/>
        </authorList>
    </citation>
    <scope>NUCLEOTIDE SEQUENCE [LARGE SCALE GENOMIC DNA]</scope>
    <source>
        <strain evidence="4 5">CIRM-BRFM 1785</strain>
    </source>
</reference>
<feature type="domain" description="TACO1/YebC-like N-terminal" evidence="3">
    <location>
        <begin position="31"/>
        <end position="103"/>
    </location>
</feature>
<feature type="domain" description="TACO1/YebC-like second and third" evidence="2">
    <location>
        <begin position="112"/>
        <end position="271"/>
    </location>
</feature>
<gene>
    <name evidence="4" type="ORF">C8Q71DRAFT_228069</name>
</gene>
<dbReference type="EMBL" id="JADCUA010000002">
    <property type="protein sequence ID" value="KAH9842932.1"/>
    <property type="molecule type" value="Genomic_DNA"/>
</dbReference>
<dbReference type="InterPro" id="IPR049083">
    <property type="entry name" value="TACO1_YebC_N"/>
</dbReference>
<keyword evidence="5" id="KW-1185">Reference proteome</keyword>
<dbReference type="Gene3D" id="3.30.70.980">
    <property type="match status" value="2"/>
</dbReference>
<sequence>MNLLRPALRPLLATTSRRPLHTSCICASGHNKWSKIKGTKGVMDRERGKLHSGVARFVAVAVRNGGGSIDPEINMTLAALLKRLKTQGVPKENIENALKRAAGGGERGDQYLVYEAMAPGSVGMIIECQSDNVNRTMKQVRLQLMDNGARLAPVKFMFTRQGLVKVALTKDESYAQRLETLIEKMLDAGAEDFTESISEEGDAEFICQPEDLNKLTSTATQAGLCEELLSSDLVYSPLEKTTDLDEDTIQKVERVVDAIEEQCDDVLKTWTTLGH</sequence>
<evidence type="ECO:0000259" key="2">
    <source>
        <dbReference type="Pfam" id="PF01709"/>
    </source>
</evidence>
<dbReference type="SUPFAM" id="SSF75625">
    <property type="entry name" value="YebC-like"/>
    <property type="match status" value="1"/>
</dbReference>
<dbReference type="Pfam" id="PF01709">
    <property type="entry name" value="Transcrip_reg"/>
    <property type="match status" value="1"/>
</dbReference>
<dbReference type="InterPro" id="IPR029072">
    <property type="entry name" value="YebC-like"/>
</dbReference>
<protein>
    <submittedName>
        <fullName evidence="4">YebC-like protein</fullName>
    </submittedName>
</protein>
<dbReference type="Gene3D" id="1.10.10.200">
    <property type="match status" value="1"/>
</dbReference>
<dbReference type="PANTHER" id="PTHR12532:SF0">
    <property type="entry name" value="TRANSLATIONAL ACTIVATOR OF CYTOCHROME C OXIDASE 1"/>
    <property type="match status" value="1"/>
</dbReference>